<feature type="compositionally biased region" description="Basic and acidic residues" evidence="1">
    <location>
        <begin position="292"/>
        <end position="331"/>
    </location>
</feature>
<dbReference type="RefSeq" id="XP_018010298.2">
    <property type="nucleotide sequence ID" value="XM_018154809.2"/>
</dbReference>
<dbReference type="GO" id="GO:0005634">
    <property type="term" value="C:nucleus"/>
    <property type="evidence" value="ECO:0007669"/>
    <property type="project" value="TreeGrafter"/>
</dbReference>
<proteinExistence type="predicted"/>
<feature type="compositionally biased region" description="Basic and acidic residues" evidence="1">
    <location>
        <begin position="433"/>
        <end position="448"/>
    </location>
</feature>
<dbReference type="Proteomes" id="UP000694843">
    <property type="component" value="Unplaced"/>
</dbReference>
<feature type="compositionally biased region" description="Basic residues" evidence="1">
    <location>
        <begin position="380"/>
        <end position="422"/>
    </location>
</feature>
<keyword evidence="2" id="KW-1185">Reference proteome</keyword>
<organism evidence="2 3">
    <name type="scientific">Hyalella azteca</name>
    <name type="common">Amphipod</name>
    <dbReference type="NCBI Taxonomy" id="294128"/>
    <lineage>
        <taxon>Eukaryota</taxon>
        <taxon>Metazoa</taxon>
        <taxon>Ecdysozoa</taxon>
        <taxon>Arthropoda</taxon>
        <taxon>Crustacea</taxon>
        <taxon>Multicrustacea</taxon>
        <taxon>Malacostraca</taxon>
        <taxon>Eumalacostraca</taxon>
        <taxon>Peracarida</taxon>
        <taxon>Amphipoda</taxon>
        <taxon>Senticaudata</taxon>
        <taxon>Talitrida</taxon>
        <taxon>Talitroidea</taxon>
        <taxon>Hyalellidae</taxon>
        <taxon>Hyalella</taxon>
    </lineage>
</organism>
<feature type="region of interest" description="Disordered" evidence="1">
    <location>
        <begin position="291"/>
        <end position="468"/>
    </location>
</feature>
<feature type="compositionally biased region" description="Basic residues" evidence="1">
    <location>
        <begin position="359"/>
        <end position="370"/>
    </location>
</feature>
<accession>A0A8B7N9Y4</accession>
<feature type="compositionally biased region" description="Basic and acidic residues" evidence="1">
    <location>
        <begin position="210"/>
        <end position="228"/>
    </location>
</feature>
<sequence>MSRRGAVGRSNSPGLARDSSSSWARCLEISRVREENLYQSSIRQSSVEFRNVDCGRPSRRGHSVLGISRPDLSPSRRLASVIETDDTSFANSSCSSLMPALRSCVTIAQRSSTHRSSPTASIASTSAALATVDEQWPRMVATLLAQQSALLHKLAAASECRASSGSGAALVPPVMLPRRKWRNRRNRQRKRLRRLFSATGAFVCPAPATVEDKDDKSPPRHERCERDSSVGSSSHSSQDEPPASKIRQHTLRSYVSVHETHAVAEAQHEKNAKLKEAFGISEYFVEGSSFDPQRRAKEEVVRQAREAEEAAKREAERVKEAERREAAKKEAAAGGVKTYAWVRTPSPEPSTATTDSKLKKDKKRKKKRSRDRSSSSEPPKKHKSKKRKRNRSASPKRSKHPKTKVSKKKKKKETKTKKRRHSSSSSSESVDDSDVRESRSGQRGEPRKRSASPSRDASSGRRSSGVKN</sequence>
<feature type="region of interest" description="Disordered" evidence="1">
    <location>
        <begin position="207"/>
        <end position="247"/>
    </location>
</feature>
<feature type="compositionally biased region" description="Low complexity" evidence="1">
    <location>
        <begin position="451"/>
        <end position="468"/>
    </location>
</feature>
<dbReference type="PANTHER" id="PTHR36562:SF5">
    <property type="entry name" value="SERINE_ARGININE REPETITIVE MATRIX 2"/>
    <property type="match status" value="1"/>
</dbReference>
<dbReference type="AlphaFoldDB" id="A0A8B7N9Y4"/>
<name>A0A8B7N9Y4_HYAAZ</name>
<dbReference type="PANTHER" id="PTHR36562">
    <property type="entry name" value="SERINE/ARGININE REPETITIVE MATRIX 2"/>
    <property type="match status" value="1"/>
</dbReference>
<evidence type="ECO:0000256" key="1">
    <source>
        <dbReference type="SAM" id="MobiDB-lite"/>
    </source>
</evidence>
<dbReference type="GeneID" id="108667744"/>
<dbReference type="OrthoDB" id="10267305at2759"/>
<reference evidence="3" key="1">
    <citation type="submission" date="2025-08" db="UniProtKB">
        <authorList>
            <consortium name="RefSeq"/>
        </authorList>
    </citation>
    <scope>IDENTIFICATION</scope>
    <source>
        <tissue evidence="3">Whole organism</tissue>
    </source>
</reference>
<dbReference type="KEGG" id="hazt:108667744"/>
<evidence type="ECO:0000313" key="3">
    <source>
        <dbReference type="RefSeq" id="XP_018010298.2"/>
    </source>
</evidence>
<protein>
    <submittedName>
        <fullName evidence="3">Serine/arginine repetitive matrix protein 2 isoform X1</fullName>
    </submittedName>
</protein>
<dbReference type="InterPro" id="IPR051372">
    <property type="entry name" value="CWC21"/>
</dbReference>
<gene>
    <name evidence="3" type="primary">LOC108667744</name>
</gene>
<evidence type="ECO:0000313" key="2">
    <source>
        <dbReference type="Proteomes" id="UP000694843"/>
    </source>
</evidence>